<proteinExistence type="predicted"/>
<gene>
    <name evidence="1" type="ORF">METZ01_LOCUS276154</name>
</gene>
<sequence length="265" mass="29337">MQNLTVICAGAICLICTSGCLINDSAIIPKPAWAERAFLPRPSRLAEAEDRMEFGLVAEYRRSTGEEGLRKKTALLREGDLIAARLGKIEAGTDLFLKWKKYAAGYTFLKYGHLDLVMREPSGEDELVLFTCNGTEGVNIKRQFHDLGSRDWDAYRMKGWDRVNINRLLEFVRISIVQEKGGESYGDLSSLGFRNANLKPRTQADIGGGYTCSTVIAAALYYAGVELDKTRGSSHLDLVSPKQIVTSKGRFTAAQTSRESQDDSP</sequence>
<name>A0A382KFK6_9ZZZZ</name>
<protein>
    <submittedName>
        <fullName evidence="1">Uncharacterized protein</fullName>
    </submittedName>
</protein>
<dbReference type="AlphaFoldDB" id="A0A382KFK6"/>
<dbReference type="EMBL" id="UINC01080399">
    <property type="protein sequence ID" value="SVC23300.1"/>
    <property type="molecule type" value="Genomic_DNA"/>
</dbReference>
<evidence type="ECO:0000313" key="1">
    <source>
        <dbReference type="EMBL" id="SVC23300.1"/>
    </source>
</evidence>
<accession>A0A382KFK6</accession>
<dbReference type="Gene3D" id="3.90.1720.10">
    <property type="entry name" value="endopeptidase domain like (from Nostoc punctiforme)"/>
    <property type="match status" value="1"/>
</dbReference>
<organism evidence="1">
    <name type="scientific">marine metagenome</name>
    <dbReference type="NCBI Taxonomy" id="408172"/>
    <lineage>
        <taxon>unclassified sequences</taxon>
        <taxon>metagenomes</taxon>
        <taxon>ecological metagenomes</taxon>
    </lineage>
</organism>
<reference evidence="1" key="1">
    <citation type="submission" date="2018-05" db="EMBL/GenBank/DDBJ databases">
        <authorList>
            <person name="Lanie J.A."/>
            <person name="Ng W.-L."/>
            <person name="Kazmierczak K.M."/>
            <person name="Andrzejewski T.M."/>
            <person name="Davidsen T.M."/>
            <person name="Wayne K.J."/>
            <person name="Tettelin H."/>
            <person name="Glass J.I."/>
            <person name="Rusch D."/>
            <person name="Podicherti R."/>
            <person name="Tsui H.-C.T."/>
            <person name="Winkler M.E."/>
        </authorList>
    </citation>
    <scope>NUCLEOTIDE SEQUENCE</scope>
</reference>